<dbReference type="EMBL" id="LR131271">
    <property type="protein sequence ID" value="VDR30390.1"/>
    <property type="molecule type" value="Genomic_DNA"/>
</dbReference>
<evidence type="ECO:0000313" key="2">
    <source>
        <dbReference type="Proteomes" id="UP000274346"/>
    </source>
</evidence>
<organism evidence="1 2">
    <name type="scientific">Raoultella terrigena</name>
    <name type="common">Klebsiella terrigena</name>
    <dbReference type="NCBI Taxonomy" id="577"/>
    <lineage>
        <taxon>Bacteria</taxon>
        <taxon>Pseudomonadati</taxon>
        <taxon>Pseudomonadota</taxon>
        <taxon>Gammaproteobacteria</taxon>
        <taxon>Enterobacterales</taxon>
        <taxon>Enterobacteriaceae</taxon>
        <taxon>Klebsiella/Raoultella group</taxon>
        <taxon>Raoultella</taxon>
    </lineage>
</organism>
<gene>
    <name evidence="1" type="ORF">NCTC13098_06832</name>
</gene>
<accession>A0A3P8M3P8</accession>
<proteinExistence type="predicted"/>
<reference evidence="1 2" key="1">
    <citation type="submission" date="2018-12" db="EMBL/GenBank/DDBJ databases">
        <authorList>
            <consortium name="Pathogen Informatics"/>
        </authorList>
    </citation>
    <scope>NUCLEOTIDE SEQUENCE [LARGE SCALE GENOMIC DNA]</scope>
    <source>
        <strain evidence="1 2">NCTC13098</strain>
    </source>
</reference>
<protein>
    <submittedName>
        <fullName evidence="1">Uncharacterized protein</fullName>
    </submittedName>
</protein>
<dbReference type="KEGG" id="rtg:NCTC13098_06832"/>
<sequence length="155" mass="17726">MKKIITLIIIILTIGGAVYYTHFREEDDSIDCTSAFSIINDDETFSFSVTFFTKNGNGLMTFTGNSGNAQDNISIRKYFSYTKNKSDIFIFKNNDSNMRTSSPAFSEKFDDILPPFFTEISKEDNFIIKIIKIKPGSWVFMSTNTPYFVCENTRS</sequence>
<name>A0A3P8M3P8_RAOTE</name>
<dbReference type="AlphaFoldDB" id="A0A3P8M3P8"/>
<dbReference type="Proteomes" id="UP000274346">
    <property type="component" value="Chromosome"/>
</dbReference>
<evidence type="ECO:0000313" key="1">
    <source>
        <dbReference type="EMBL" id="VDR30390.1"/>
    </source>
</evidence>
<dbReference type="RefSeq" id="WP_237375856.1">
    <property type="nucleotide sequence ID" value="NZ_JADCSX010000019.1"/>
</dbReference>